<dbReference type="HOGENOM" id="CLU_200613_0_0_6"/>
<evidence type="ECO:0000313" key="3">
    <source>
        <dbReference type="Proteomes" id="UP000001060"/>
    </source>
</evidence>
<keyword evidence="3" id="KW-1185">Reference proteome</keyword>
<proteinExistence type="predicted"/>
<dbReference type="AlphaFoldDB" id="D3HPI8"/>
<dbReference type="AntiFam" id="ANF00014">
    <property type="entry name" value="tRNA translation"/>
</dbReference>
<dbReference type="AntiFam" id="ANF00020">
    <property type="entry name" value="tRNA translation"/>
</dbReference>
<dbReference type="eggNOG" id="ENOG5033A0G">
    <property type="taxonomic scope" value="Bacteria"/>
</dbReference>
<dbReference type="EMBL" id="FN650140">
    <property type="protein sequence ID" value="CBJ10802.1"/>
    <property type="molecule type" value="Genomic_DNA"/>
</dbReference>
<name>D3HPI8_LEGLN</name>
<sequence length="77" mass="8777">MERVMGIEPTLSAWKAEVLPLNYTRLYLSFSKLVEGEGFEPSKAEPSDLQSDPFDRSGTPPKRTLLSFKMNRMSTYC</sequence>
<dbReference type="Proteomes" id="UP000001060">
    <property type="component" value="Chromosome"/>
</dbReference>
<evidence type="ECO:0000313" key="2">
    <source>
        <dbReference type="EMBL" id="CBJ10802.1"/>
    </source>
</evidence>
<gene>
    <name evidence="2" type="ordered locus">LLO_0471</name>
</gene>
<evidence type="ECO:0000256" key="1">
    <source>
        <dbReference type="SAM" id="MobiDB-lite"/>
    </source>
</evidence>
<organism evidence="2 3">
    <name type="scientific">Legionella longbeachae serogroup 1 (strain NSW150)</name>
    <dbReference type="NCBI Taxonomy" id="661367"/>
    <lineage>
        <taxon>Bacteria</taxon>
        <taxon>Pseudomonadati</taxon>
        <taxon>Pseudomonadota</taxon>
        <taxon>Gammaproteobacteria</taxon>
        <taxon>Legionellales</taxon>
        <taxon>Legionellaceae</taxon>
        <taxon>Legionella</taxon>
    </lineage>
</organism>
<accession>D3HPI8</accession>
<dbReference type="KEGG" id="llo:LLO_0471"/>
<feature type="region of interest" description="Disordered" evidence="1">
    <location>
        <begin position="38"/>
        <end position="63"/>
    </location>
</feature>
<protein>
    <submittedName>
        <fullName evidence="2">Uncharacterized protein</fullName>
    </submittedName>
</protein>
<reference evidence="2 3" key="1">
    <citation type="journal article" date="2010" name="PLoS Genet.">
        <title>Analysis of the Legionella longbeachae genome and transcriptome uncovers unique strategies to cause Legionnaires' disease.</title>
        <authorList>
            <person name="Cazalet C."/>
            <person name="Gomez-Valero L."/>
            <person name="Rusniok C."/>
            <person name="Lomma M."/>
            <person name="Dervins-Ravault D."/>
            <person name="Newton H."/>
            <person name="Sansom F."/>
            <person name="Jarraud S."/>
            <person name="Zidane N."/>
            <person name="Ma L."/>
            <person name="Bouchier C."/>
            <person name="Etienne J."/>
            <person name="Hartland E."/>
            <person name="Buchrieser C."/>
        </authorList>
    </citation>
    <scope>NUCLEOTIDE SEQUENCE [LARGE SCALE GENOMIC DNA]</scope>
    <source>
        <strain evidence="2 3">NSW150</strain>
    </source>
</reference>